<dbReference type="InterPro" id="IPR042489">
    <property type="entry name" value="CapZ_alpha_1"/>
</dbReference>
<keyword evidence="6" id="KW-1185">Reference proteome</keyword>
<sequence>MCARQEPNEQEKASLMCSLLRQSPPGELGYIVHNLCVLIQDDKLVRQEAACVAACHNKKNFIPIQINGHTVLLTPYNDIGGNRFFDPENKLSFEFDHLRGATSKPQVHGVMLDKEELWRITLHKGLKAYVSCHFPAGNCCVFKKSLGKRQMYVACIEAHQYQPSHPWNCLWKSDWTFALTPFTTEVTGIFLLQIHYFKDANLHISVSKSVSETLNMIDQSQFATDFVKFVKAEDTKFHVAILENIQALSEDIWEKNLRRKLPVTRTFMNWNELLNDQHLNTSVSNTEVLPCLLKHTI</sequence>
<dbReference type="GO" id="GO:0030863">
    <property type="term" value="C:cortical cytoskeleton"/>
    <property type="evidence" value="ECO:0007669"/>
    <property type="project" value="TreeGrafter"/>
</dbReference>
<keyword evidence="2 4" id="KW-0117">Actin capping</keyword>
<dbReference type="PRINTS" id="PR00191">
    <property type="entry name" value="FACTINCAPA"/>
</dbReference>
<dbReference type="Pfam" id="PF01267">
    <property type="entry name" value="F-actin_cap_A"/>
    <property type="match status" value="1"/>
</dbReference>
<dbReference type="OrthoDB" id="340550at2759"/>
<evidence type="ECO:0000256" key="1">
    <source>
        <dbReference type="ARBA" id="ARBA00010479"/>
    </source>
</evidence>
<comment type="function">
    <text evidence="4">F-actin-capping proteins bind in a Ca(2+)-independent manner to the fast growing ends of actin filaments (barbed end) thereby blocking the exchange of subunits at these ends. Unlike other capping proteins (such as gelsolin and severin), these proteins do not sever actin filaments.</text>
</comment>
<name>A0A1V4JEH9_PATFA</name>
<dbReference type="FunFam" id="3.90.1150.210:FF:000003">
    <property type="entry name" value="F-actin-capping protein subunit alpha"/>
    <property type="match status" value="1"/>
</dbReference>
<keyword evidence="3 4" id="KW-0009">Actin-binding</keyword>
<dbReference type="Gene3D" id="3.90.1150.210">
    <property type="entry name" value="F-actin capping protein, beta subunit"/>
    <property type="match status" value="1"/>
</dbReference>
<dbReference type="GO" id="GO:0030036">
    <property type="term" value="P:actin cytoskeleton organization"/>
    <property type="evidence" value="ECO:0007669"/>
    <property type="project" value="TreeGrafter"/>
</dbReference>
<evidence type="ECO:0000256" key="3">
    <source>
        <dbReference type="ARBA" id="ARBA00023203"/>
    </source>
</evidence>
<dbReference type="PANTHER" id="PTHR10653:SF6">
    <property type="entry name" value="F-ACTIN-CAPPING PROTEIN SUBUNIT ALPHA-3"/>
    <property type="match status" value="1"/>
</dbReference>
<dbReference type="Gene3D" id="3.30.1140.60">
    <property type="entry name" value="F-actin capping protein, alpha subunit"/>
    <property type="match status" value="1"/>
</dbReference>
<dbReference type="InterPro" id="IPR017865">
    <property type="entry name" value="F-actin_cap_asu_CS"/>
</dbReference>
<evidence type="ECO:0000256" key="2">
    <source>
        <dbReference type="ARBA" id="ARBA00022467"/>
    </source>
</evidence>
<protein>
    <recommendedName>
        <fullName evidence="4">F-actin-capping protein subunit alpha</fullName>
    </recommendedName>
</protein>
<evidence type="ECO:0000313" key="5">
    <source>
        <dbReference type="EMBL" id="OPJ70673.1"/>
    </source>
</evidence>
<dbReference type="GO" id="GO:0008290">
    <property type="term" value="C:F-actin capping protein complex"/>
    <property type="evidence" value="ECO:0007669"/>
    <property type="project" value="UniProtKB-UniRule"/>
</dbReference>
<dbReference type="InterPro" id="IPR037282">
    <property type="entry name" value="CapZ_alpha/beta"/>
</dbReference>
<comment type="caution">
    <text evidence="5">The sequence shown here is derived from an EMBL/GenBank/DDBJ whole genome shotgun (WGS) entry which is preliminary data.</text>
</comment>
<dbReference type="EMBL" id="LSYS01007836">
    <property type="protein sequence ID" value="OPJ70673.1"/>
    <property type="molecule type" value="Genomic_DNA"/>
</dbReference>
<dbReference type="Proteomes" id="UP000190648">
    <property type="component" value="Unassembled WGS sequence"/>
</dbReference>
<dbReference type="STRING" id="372326.A0A1V4JEH9"/>
<organism evidence="5 6">
    <name type="scientific">Patagioenas fasciata monilis</name>
    <dbReference type="NCBI Taxonomy" id="372326"/>
    <lineage>
        <taxon>Eukaryota</taxon>
        <taxon>Metazoa</taxon>
        <taxon>Chordata</taxon>
        <taxon>Craniata</taxon>
        <taxon>Vertebrata</taxon>
        <taxon>Euteleostomi</taxon>
        <taxon>Archelosauria</taxon>
        <taxon>Archosauria</taxon>
        <taxon>Dinosauria</taxon>
        <taxon>Saurischia</taxon>
        <taxon>Theropoda</taxon>
        <taxon>Coelurosauria</taxon>
        <taxon>Aves</taxon>
        <taxon>Neognathae</taxon>
        <taxon>Neoaves</taxon>
        <taxon>Columbimorphae</taxon>
        <taxon>Columbiformes</taxon>
        <taxon>Columbidae</taxon>
        <taxon>Patagioenas</taxon>
    </lineage>
</organism>
<dbReference type="AlphaFoldDB" id="A0A1V4JEH9"/>
<dbReference type="PANTHER" id="PTHR10653">
    <property type="entry name" value="F-ACTIN-CAPPING PROTEIN SUBUNIT ALPHA"/>
    <property type="match status" value="1"/>
</dbReference>
<evidence type="ECO:0000256" key="4">
    <source>
        <dbReference type="RuleBase" id="RU365077"/>
    </source>
</evidence>
<dbReference type="SUPFAM" id="SSF90096">
    <property type="entry name" value="Subunits of heterodimeric actin filament capping protein Capz"/>
    <property type="match status" value="1"/>
</dbReference>
<gene>
    <name evidence="5" type="primary">CAPZA3</name>
    <name evidence="5" type="ORF">AV530_008908</name>
</gene>
<dbReference type="GO" id="GO:0051015">
    <property type="term" value="F:actin filament binding"/>
    <property type="evidence" value="ECO:0007669"/>
    <property type="project" value="TreeGrafter"/>
</dbReference>
<proteinExistence type="inferred from homology"/>
<dbReference type="GO" id="GO:0051016">
    <property type="term" value="P:barbed-end actin filament capping"/>
    <property type="evidence" value="ECO:0007669"/>
    <property type="project" value="UniProtKB-UniRule"/>
</dbReference>
<comment type="subunit">
    <text evidence="4">Heterodimer of an alpha and a beta subunit.</text>
</comment>
<reference evidence="5 6" key="1">
    <citation type="submission" date="2016-02" db="EMBL/GenBank/DDBJ databases">
        <title>Band-tailed pigeon sequencing and assembly.</title>
        <authorList>
            <person name="Soares A.E."/>
            <person name="Novak B.J."/>
            <person name="Rice E.S."/>
            <person name="O'Connell B."/>
            <person name="Chang D."/>
            <person name="Weber S."/>
            <person name="Shapiro B."/>
        </authorList>
    </citation>
    <scope>NUCLEOTIDE SEQUENCE [LARGE SCALE GENOMIC DNA]</scope>
    <source>
        <strain evidence="5">BTP2013</strain>
        <tissue evidence="5">Blood</tissue>
    </source>
</reference>
<evidence type="ECO:0000313" key="6">
    <source>
        <dbReference type="Proteomes" id="UP000190648"/>
    </source>
</evidence>
<dbReference type="InterPro" id="IPR002189">
    <property type="entry name" value="CapZ_alpha"/>
</dbReference>
<comment type="similarity">
    <text evidence="1 4">Belongs to the F-actin-capping protein alpha subunit family.</text>
</comment>
<dbReference type="InterPro" id="IPR042276">
    <property type="entry name" value="CapZ_alpha/beta_2"/>
</dbReference>
<dbReference type="PROSITE" id="PS00749">
    <property type="entry name" value="F_ACTIN_CAPPING_A_2"/>
    <property type="match status" value="1"/>
</dbReference>
<accession>A0A1V4JEH9</accession>